<name>A0A5B6VCM5_9ROSI</name>
<evidence type="ECO:0000313" key="1">
    <source>
        <dbReference type="EMBL" id="KAA3466919.1"/>
    </source>
</evidence>
<dbReference type="AlphaFoldDB" id="A0A5B6VCM5"/>
<gene>
    <name evidence="1" type="ORF">EPI10_001979</name>
</gene>
<dbReference type="Proteomes" id="UP000325315">
    <property type="component" value="Unassembled WGS sequence"/>
</dbReference>
<dbReference type="EMBL" id="SMMG02000007">
    <property type="protein sequence ID" value="KAA3466919.1"/>
    <property type="molecule type" value="Genomic_DNA"/>
</dbReference>
<protein>
    <submittedName>
        <fullName evidence="1">BZIP transcription factor 60-like</fullName>
    </submittedName>
</protein>
<organism evidence="1 2">
    <name type="scientific">Gossypium australe</name>
    <dbReference type="NCBI Taxonomy" id="47621"/>
    <lineage>
        <taxon>Eukaryota</taxon>
        <taxon>Viridiplantae</taxon>
        <taxon>Streptophyta</taxon>
        <taxon>Embryophyta</taxon>
        <taxon>Tracheophyta</taxon>
        <taxon>Spermatophyta</taxon>
        <taxon>Magnoliopsida</taxon>
        <taxon>eudicotyledons</taxon>
        <taxon>Gunneridae</taxon>
        <taxon>Pentapetalae</taxon>
        <taxon>rosids</taxon>
        <taxon>malvids</taxon>
        <taxon>Malvales</taxon>
        <taxon>Malvaceae</taxon>
        <taxon>Malvoideae</taxon>
        <taxon>Gossypium</taxon>
    </lineage>
</organism>
<sequence length="74" mass="8173">MISRNTGQGNREFKTRGVFVDRGDQKVLMEDDNFDHRVETQPVPNDDFMADLLVDLPPCSGGDVVGVNGGDLHK</sequence>
<evidence type="ECO:0000313" key="2">
    <source>
        <dbReference type="Proteomes" id="UP000325315"/>
    </source>
</evidence>
<keyword evidence="2" id="KW-1185">Reference proteome</keyword>
<comment type="caution">
    <text evidence="1">The sequence shown here is derived from an EMBL/GenBank/DDBJ whole genome shotgun (WGS) entry which is preliminary data.</text>
</comment>
<proteinExistence type="predicted"/>
<accession>A0A5B6VCM5</accession>
<dbReference type="OrthoDB" id="674948at2759"/>
<reference evidence="2" key="1">
    <citation type="journal article" date="2019" name="Plant Biotechnol. J.">
        <title>Genome sequencing of the Australian wild diploid species Gossypium australe highlights disease resistance and delayed gland morphogenesis.</title>
        <authorList>
            <person name="Cai Y."/>
            <person name="Cai X."/>
            <person name="Wang Q."/>
            <person name="Wang P."/>
            <person name="Zhang Y."/>
            <person name="Cai C."/>
            <person name="Xu Y."/>
            <person name="Wang K."/>
            <person name="Zhou Z."/>
            <person name="Wang C."/>
            <person name="Geng S."/>
            <person name="Li B."/>
            <person name="Dong Q."/>
            <person name="Hou Y."/>
            <person name="Wang H."/>
            <person name="Ai P."/>
            <person name="Liu Z."/>
            <person name="Yi F."/>
            <person name="Sun M."/>
            <person name="An G."/>
            <person name="Cheng J."/>
            <person name="Zhang Y."/>
            <person name="Shi Q."/>
            <person name="Xie Y."/>
            <person name="Shi X."/>
            <person name="Chang Y."/>
            <person name="Huang F."/>
            <person name="Chen Y."/>
            <person name="Hong S."/>
            <person name="Mi L."/>
            <person name="Sun Q."/>
            <person name="Zhang L."/>
            <person name="Zhou B."/>
            <person name="Peng R."/>
            <person name="Zhang X."/>
            <person name="Liu F."/>
        </authorList>
    </citation>
    <scope>NUCLEOTIDE SEQUENCE [LARGE SCALE GENOMIC DNA]</scope>
    <source>
        <strain evidence="2">cv. PA1801</strain>
    </source>
</reference>